<evidence type="ECO:0000313" key="2">
    <source>
        <dbReference type="Proteomes" id="UP000031982"/>
    </source>
</evidence>
<accession>A0ABR5AU96</accession>
<name>A0ABR5AU96_BACBA</name>
<protein>
    <submittedName>
        <fullName evidence="1">Uncharacterized protein</fullName>
    </submittedName>
</protein>
<organism evidence="1 2">
    <name type="scientific">Bacillus badius</name>
    <dbReference type="NCBI Taxonomy" id="1455"/>
    <lineage>
        <taxon>Bacteria</taxon>
        <taxon>Bacillati</taxon>
        <taxon>Bacillota</taxon>
        <taxon>Bacilli</taxon>
        <taxon>Bacillales</taxon>
        <taxon>Bacillaceae</taxon>
        <taxon>Pseudobacillus</taxon>
    </lineage>
</organism>
<sequence length="42" mass="4766">MILLFYHISVRKLFILSFEAENGSSYCKQAVAKTNDPISCNI</sequence>
<reference evidence="1 2" key="1">
    <citation type="submission" date="2015-01" db="EMBL/GenBank/DDBJ databases">
        <title>Genome Assembly of Bacillus badius MTCC 1458.</title>
        <authorList>
            <person name="Verma A."/>
            <person name="Khatri I."/>
            <person name="Mual P."/>
            <person name="Subramanian S."/>
            <person name="Krishnamurthi S."/>
        </authorList>
    </citation>
    <scope>NUCLEOTIDE SEQUENCE [LARGE SCALE GENOMIC DNA]</scope>
    <source>
        <strain evidence="1 2">MTCC 1458</strain>
    </source>
</reference>
<dbReference type="Proteomes" id="UP000031982">
    <property type="component" value="Unassembled WGS sequence"/>
</dbReference>
<evidence type="ECO:0000313" key="1">
    <source>
        <dbReference type="EMBL" id="KIL78284.1"/>
    </source>
</evidence>
<dbReference type="EMBL" id="JXLP01000009">
    <property type="protein sequence ID" value="KIL78284.1"/>
    <property type="molecule type" value="Genomic_DNA"/>
</dbReference>
<keyword evidence="2" id="KW-1185">Reference proteome</keyword>
<proteinExistence type="predicted"/>
<comment type="caution">
    <text evidence="1">The sequence shown here is derived from an EMBL/GenBank/DDBJ whole genome shotgun (WGS) entry which is preliminary data.</text>
</comment>
<gene>
    <name evidence="1" type="ORF">SD77_3964</name>
</gene>